<dbReference type="EMBL" id="GGEC01086126">
    <property type="protein sequence ID" value="MBX66610.1"/>
    <property type="molecule type" value="Transcribed_RNA"/>
</dbReference>
<organism evidence="1">
    <name type="scientific">Rhizophora mucronata</name>
    <name type="common">Asiatic mangrove</name>
    <dbReference type="NCBI Taxonomy" id="61149"/>
    <lineage>
        <taxon>Eukaryota</taxon>
        <taxon>Viridiplantae</taxon>
        <taxon>Streptophyta</taxon>
        <taxon>Embryophyta</taxon>
        <taxon>Tracheophyta</taxon>
        <taxon>Spermatophyta</taxon>
        <taxon>Magnoliopsida</taxon>
        <taxon>eudicotyledons</taxon>
        <taxon>Gunneridae</taxon>
        <taxon>Pentapetalae</taxon>
        <taxon>rosids</taxon>
        <taxon>fabids</taxon>
        <taxon>Malpighiales</taxon>
        <taxon>Rhizophoraceae</taxon>
        <taxon>Rhizophora</taxon>
    </lineage>
</organism>
<dbReference type="AlphaFoldDB" id="A0A2P2QHX4"/>
<accession>A0A2P2QHX4</accession>
<name>A0A2P2QHX4_RHIMU</name>
<sequence>MRGRERGSPNSHLGCSLRWLRWLGFQSF</sequence>
<evidence type="ECO:0000313" key="1">
    <source>
        <dbReference type="EMBL" id="MBX66610.1"/>
    </source>
</evidence>
<proteinExistence type="predicted"/>
<reference evidence="1" key="1">
    <citation type="submission" date="2018-02" db="EMBL/GenBank/DDBJ databases">
        <title>Rhizophora mucronata_Transcriptome.</title>
        <authorList>
            <person name="Meera S.P."/>
            <person name="Sreeshan A."/>
            <person name="Augustine A."/>
        </authorList>
    </citation>
    <scope>NUCLEOTIDE SEQUENCE</scope>
    <source>
        <tissue evidence="1">Leaf</tissue>
    </source>
</reference>
<protein>
    <submittedName>
        <fullName evidence="1">Uncharacterized protein</fullName>
    </submittedName>
</protein>